<dbReference type="PANTHER" id="PTHR47506:SF1">
    <property type="entry name" value="HTH-TYPE TRANSCRIPTIONAL REGULATOR YJDC"/>
    <property type="match status" value="1"/>
</dbReference>
<dbReference type="InterPro" id="IPR009057">
    <property type="entry name" value="Homeodomain-like_sf"/>
</dbReference>
<dbReference type="InterPro" id="IPR041479">
    <property type="entry name" value="TetR_CgmR_C"/>
</dbReference>
<keyword evidence="3" id="KW-0804">Transcription</keyword>
<dbReference type="AlphaFoldDB" id="A0AB39CGL8"/>
<dbReference type="SUPFAM" id="SSF46689">
    <property type="entry name" value="Homeodomain-like"/>
    <property type="match status" value="1"/>
</dbReference>
<dbReference type="Gene3D" id="1.10.357.10">
    <property type="entry name" value="Tetracycline Repressor, domain 2"/>
    <property type="match status" value="1"/>
</dbReference>
<sequence>MRQARKTVGRKPTITRDGLLDAAEELVREKGGSALTIGALAKAAGISKGGVQYSFASRDDLVRSLVDRWTTRFDAMLEDAATDDPVDFIRSYIAATRASPQAMDAKTAGLMVSYLENPEHLREAREWYWGIFDRLTGASPDAQAARVVFLAVEGLFLLRINGIDEDRVWTSLLDDVDAVLKRLT</sequence>
<dbReference type="InterPro" id="IPR001647">
    <property type="entry name" value="HTH_TetR"/>
</dbReference>
<dbReference type="EMBL" id="CP158252">
    <property type="protein sequence ID" value="XDJ41131.1"/>
    <property type="molecule type" value="Genomic_DNA"/>
</dbReference>
<evidence type="ECO:0000256" key="4">
    <source>
        <dbReference type="PROSITE-ProRule" id="PRU00335"/>
    </source>
</evidence>
<name>A0AB39CGL8_9BURK</name>
<keyword evidence="1" id="KW-0805">Transcription regulation</keyword>
<evidence type="ECO:0000256" key="1">
    <source>
        <dbReference type="ARBA" id="ARBA00023015"/>
    </source>
</evidence>
<dbReference type="PRINTS" id="PR00455">
    <property type="entry name" value="HTHTETR"/>
</dbReference>
<dbReference type="RefSeq" id="WP_368643085.1">
    <property type="nucleotide sequence ID" value="NZ_CP158252.1"/>
</dbReference>
<evidence type="ECO:0000259" key="5">
    <source>
        <dbReference type="PROSITE" id="PS50977"/>
    </source>
</evidence>
<gene>
    <name evidence="6" type="ORF">ABRY99_09210</name>
</gene>
<dbReference type="GO" id="GO:0003677">
    <property type="term" value="F:DNA binding"/>
    <property type="evidence" value="ECO:0007669"/>
    <property type="project" value="UniProtKB-UniRule"/>
</dbReference>
<protein>
    <submittedName>
        <fullName evidence="6">TetR/AcrR family transcriptional regulator</fullName>
    </submittedName>
</protein>
<feature type="domain" description="HTH tetR-type" evidence="5">
    <location>
        <begin position="13"/>
        <end position="73"/>
    </location>
</feature>
<dbReference type="Pfam" id="PF00440">
    <property type="entry name" value="TetR_N"/>
    <property type="match status" value="1"/>
</dbReference>
<accession>A0AB39CGL8</accession>
<dbReference type="PROSITE" id="PS50977">
    <property type="entry name" value="HTH_TETR_2"/>
    <property type="match status" value="1"/>
</dbReference>
<evidence type="ECO:0000256" key="2">
    <source>
        <dbReference type="ARBA" id="ARBA00023125"/>
    </source>
</evidence>
<reference evidence="6" key="1">
    <citation type="submission" date="2024-05" db="EMBL/GenBank/DDBJ databases">
        <authorList>
            <person name="Luo Y.-C."/>
            <person name="Nicholds J."/>
            <person name="Mortimer T."/>
            <person name="Maboni G."/>
        </authorList>
    </citation>
    <scope>NUCLEOTIDE SEQUENCE</scope>
    <source>
        <strain evidence="6">153920</strain>
    </source>
</reference>
<proteinExistence type="predicted"/>
<dbReference type="PANTHER" id="PTHR47506">
    <property type="entry name" value="TRANSCRIPTIONAL REGULATORY PROTEIN"/>
    <property type="match status" value="1"/>
</dbReference>
<keyword evidence="2 4" id="KW-0238">DNA-binding</keyword>
<dbReference type="Pfam" id="PF17937">
    <property type="entry name" value="TetR_C_28"/>
    <property type="match status" value="1"/>
</dbReference>
<feature type="DNA-binding region" description="H-T-H motif" evidence="4">
    <location>
        <begin position="36"/>
        <end position="55"/>
    </location>
</feature>
<evidence type="ECO:0000313" key="6">
    <source>
        <dbReference type="EMBL" id="XDJ41131.1"/>
    </source>
</evidence>
<organism evidence="6">
    <name type="scientific">Castellaniella ginsengisoli</name>
    <dbReference type="NCBI Taxonomy" id="546114"/>
    <lineage>
        <taxon>Bacteria</taxon>
        <taxon>Pseudomonadati</taxon>
        <taxon>Pseudomonadota</taxon>
        <taxon>Betaproteobacteria</taxon>
        <taxon>Burkholderiales</taxon>
        <taxon>Alcaligenaceae</taxon>
        <taxon>Castellaniella</taxon>
    </lineage>
</organism>
<evidence type="ECO:0000256" key="3">
    <source>
        <dbReference type="ARBA" id="ARBA00023163"/>
    </source>
</evidence>